<protein>
    <submittedName>
        <fullName evidence="3">DUF2829 domain-containing protein</fullName>
    </submittedName>
</protein>
<keyword evidence="4" id="KW-1185">Reference proteome</keyword>
<dbReference type="Proteomes" id="UP001220225">
    <property type="component" value="Unassembled WGS sequence"/>
</dbReference>
<evidence type="ECO:0000259" key="1">
    <source>
        <dbReference type="Pfam" id="PF11195"/>
    </source>
</evidence>
<dbReference type="RefSeq" id="WP_273577100.1">
    <property type="nucleotide sequence ID" value="NZ_JAQRFN010000032.1"/>
</dbReference>
<sequence length="242" mass="27871">MSEVNKPESRPDLKCLFNPEQYDLSAPVGSFPWALSQIFLGNKLHRSDWDSNTYVYLPNATKDKPLYIARLDKDGDYPWSPEQKDMMACDWALLKPEHKPNPDNCMLSFEITLGYNDREEWGYLQSSYGSLKILQNTTTKIEDVSSFSWDYYMENSESNIYCSFSSYKDKKSAQSVNNLLNNKYLYVVVDDITYNLGQTGINSTSYPNKFSIKITGTEAQKVGAILQQTGQTKRFSLIWRDN</sequence>
<accession>A0ABT5LVU0</accession>
<dbReference type="Pfam" id="PF11195">
    <property type="entry name" value="Tad2-like"/>
    <property type="match status" value="1"/>
</dbReference>
<comment type="caution">
    <text evidence="3">The sequence shown here is derived from an EMBL/GenBank/DDBJ whole genome shotgun (WGS) entry which is preliminary data.</text>
</comment>
<dbReference type="EMBL" id="JAQRFN010000032">
    <property type="protein sequence ID" value="MDC9598537.1"/>
    <property type="molecule type" value="Genomic_DNA"/>
</dbReference>
<dbReference type="InterPro" id="IPR056725">
    <property type="entry name" value="DUF7823"/>
</dbReference>
<dbReference type="InterPro" id="IPR021361">
    <property type="entry name" value="Tad2-like_dom"/>
</dbReference>
<evidence type="ECO:0000313" key="3">
    <source>
        <dbReference type="EMBL" id="MDC9598537.1"/>
    </source>
</evidence>
<evidence type="ECO:0000259" key="2">
    <source>
        <dbReference type="Pfam" id="PF25136"/>
    </source>
</evidence>
<name>A0ABT5LVU0_9GAMM</name>
<dbReference type="Pfam" id="PF25136">
    <property type="entry name" value="DUF7823"/>
    <property type="match status" value="1"/>
</dbReference>
<gene>
    <name evidence="3" type="ORF">PSI14_17260</name>
</gene>
<feature type="domain" description="DUF7823" evidence="2">
    <location>
        <begin position="125"/>
        <end position="240"/>
    </location>
</feature>
<organism evidence="3 4">
    <name type="scientific">Xenorhabdus anantnagensis</name>
    <dbReference type="NCBI Taxonomy" id="3025875"/>
    <lineage>
        <taxon>Bacteria</taxon>
        <taxon>Pseudomonadati</taxon>
        <taxon>Pseudomonadota</taxon>
        <taxon>Gammaproteobacteria</taxon>
        <taxon>Enterobacterales</taxon>
        <taxon>Morganellaceae</taxon>
        <taxon>Xenorhabdus</taxon>
    </lineage>
</organism>
<feature type="domain" description="Thoeris anti-defense 2-like" evidence="1">
    <location>
        <begin position="30"/>
        <end position="93"/>
    </location>
</feature>
<proteinExistence type="predicted"/>
<reference evidence="3 4" key="1">
    <citation type="submission" date="2023-02" db="EMBL/GenBank/DDBJ databases">
        <title>Entomopathogenic bacteria.</title>
        <authorList>
            <person name="Machado R.A."/>
        </authorList>
    </citation>
    <scope>NUCLEOTIDE SEQUENCE [LARGE SCALE GENOMIC DNA]</scope>
    <source>
        <strain evidence="3 4">XENO-2</strain>
    </source>
</reference>
<evidence type="ECO:0000313" key="4">
    <source>
        <dbReference type="Proteomes" id="UP001220225"/>
    </source>
</evidence>